<evidence type="ECO:0000259" key="5">
    <source>
        <dbReference type="SMART" id="SM00829"/>
    </source>
</evidence>
<keyword evidence="2" id="KW-0560">Oxidoreductase</keyword>
<dbReference type="SMART" id="SM00829">
    <property type="entry name" value="PKS_ER"/>
    <property type="match status" value="1"/>
</dbReference>
<dbReference type="GO" id="GO:0035925">
    <property type="term" value="F:mRNA 3'-UTR AU-rich region binding"/>
    <property type="evidence" value="ECO:0007669"/>
    <property type="project" value="TreeGrafter"/>
</dbReference>
<dbReference type="InterPro" id="IPR011032">
    <property type="entry name" value="GroES-like_sf"/>
</dbReference>
<dbReference type="SUPFAM" id="SSF51735">
    <property type="entry name" value="NAD(P)-binding Rossmann-fold domains"/>
    <property type="match status" value="1"/>
</dbReference>
<evidence type="ECO:0000313" key="6">
    <source>
        <dbReference type="EMBL" id="OAT04490.1"/>
    </source>
</evidence>
<dbReference type="Pfam" id="PF08240">
    <property type="entry name" value="ADH_N"/>
    <property type="match status" value="1"/>
</dbReference>
<dbReference type="GO" id="GO:0070402">
    <property type="term" value="F:NADPH binding"/>
    <property type="evidence" value="ECO:0007669"/>
    <property type="project" value="TreeGrafter"/>
</dbReference>
<dbReference type="Gene3D" id="3.90.180.10">
    <property type="entry name" value="Medium-chain alcohol dehydrogenases, catalytic domain"/>
    <property type="match status" value="1"/>
</dbReference>
<dbReference type="SUPFAM" id="SSF50129">
    <property type="entry name" value="GroES-like"/>
    <property type="match status" value="1"/>
</dbReference>
<dbReference type="Gene3D" id="3.40.50.720">
    <property type="entry name" value="NAD(P)-binding Rossmann-like Domain"/>
    <property type="match status" value="1"/>
</dbReference>
<dbReference type="InterPro" id="IPR047618">
    <property type="entry name" value="QOR-like"/>
</dbReference>
<dbReference type="VEuPathDB" id="FungiDB:BDBG_01035"/>
<dbReference type="GO" id="GO:0005829">
    <property type="term" value="C:cytosol"/>
    <property type="evidence" value="ECO:0007669"/>
    <property type="project" value="TreeGrafter"/>
</dbReference>
<protein>
    <recommendedName>
        <fullName evidence="4">Probable quinone oxidoreductase</fullName>
    </recommendedName>
    <alternativeName>
        <fullName evidence="3">NADPH:quinone reductase</fullName>
    </alternativeName>
</protein>
<dbReference type="STRING" id="559298.A0A179U9H6"/>
<sequence>MMRSVPTVARLSALKTQLNPSRNFQAVAGSVLGQQLQPRTRPPQQHTPLISQYHIRTMATTAPSIPTTQKGVLVSKIGGPEVLEYKTDLPVPTPKEGEVLIKNNLSGLNFIDTYFRTGLYKAPKPEILGREGVGTIVAVGPGPNPKNFAVGERVVWMKNCGYAEYTAVPTEATIARVPEGLSDEVILAGFLSGLTTLTFVKEAYPVKRGDWILIHAAAGGAGFLMTQLVKLAGAKVIATAGGPEKVELVEGLGADVVIDYRSAQGANWTEKVMEVTGGEGVDAVFDSVGKDTWEGSLKVAKRKGTVVYFGNASGPVPPLQIQLLASKNIKVLRPTVFPYIYTQAEFDHYTEELFGLLKSGQLKVRIHKVYPLEEVAQAHIDLEGRKTTGKLLLKP</sequence>
<dbReference type="AlphaFoldDB" id="A0A179U9H6"/>
<evidence type="ECO:0000256" key="2">
    <source>
        <dbReference type="ARBA" id="ARBA00023002"/>
    </source>
</evidence>
<dbReference type="KEGG" id="bgh:BDBG_01035"/>
<dbReference type="FunFam" id="3.40.50.720:FF:000053">
    <property type="entry name" value="Quinone oxidoreductase 1"/>
    <property type="match status" value="1"/>
</dbReference>
<dbReference type="GO" id="GO:0008270">
    <property type="term" value="F:zinc ion binding"/>
    <property type="evidence" value="ECO:0007669"/>
    <property type="project" value="InterPro"/>
</dbReference>
<dbReference type="InterPro" id="IPR002364">
    <property type="entry name" value="Quin_OxRdtase/zeta-crystal_CS"/>
</dbReference>
<dbReference type="InterPro" id="IPR020843">
    <property type="entry name" value="ER"/>
</dbReference>
<dbReference type="Pfam" id="PF00107">
    <property type="entry name" value="ADH_zinc_N"/>
    <property type="match status" value="1"/>
</dbReference>
<dbReference type="GO" id="GO:0003960">
    <property type="term" value="F:quinone reductase (NADPH) activity"/>
    <property type="evidence" value="ECO:0007669"/>
    <property type="project" value="InterPro"/>
</dbReference>
<dbReference type="CDD" id="cd05286">
    <property type="entry name" value="QOR2"/>
    <property type="match status" value="1"/>
</dbReference>
<keyword evidence="1" id="KW-0521">NADP</keyword>
<evidence type="ECO:0000256" key="1">
    <source>
        <dbReference type="ARBA" id="ARBA00022857"/>
    </source>
</evidence>
<reference evidence="7" key="1">
    <citation type="journal article" date="2015" name="PLoS Genet.">
        <title>The dynamic genome and transcriptome of the human fungal pathogen Blastomyces and close relative Emmonsia.</title>
        <authorList>
            <person name="Munoz J.F."/>
            <person name="Gauthier G.M."/>
            <person name="Desjardins C.A."/>
            <person name="Gallo J.E."/>
            <person name="Holder J."/>
            <person name="Sullivan T.D."/>
            <person name="Marty A.J."/>
            <person name="Carmen J.C."/>
            <person name="Chen Z."/>
            <person name="Ding L."/>
            <person name="Gujja S."/>
            <person name="Magrini V."/>
            <person name="Misas E."/>
            <person name="Mitreva M."/>
            <person name="Priest M."/>
            <person name="Saif S."/>
            <person name="Whiston E.A."/>
            <person name="Young S."/>
            <person name="Zeng Q."/>
            <person name="Goldman W.E."/>
            <person name="Mardis E.R."/>
            <person name="Taylor J.W."/>
            <person name="McEwen J.G."/>
            <person name="Clay O.K."/>
            <person name="Klein B.S."/>
            <person name="Cuomo C.A."/>
        </authorList>
    </citation>
    <scope>NUCLEOTIDE SEQUENCE [LARGE SCALE GENOMIC DNA]</scope>
    <source>
        <strain evidence="7">SLH14081</strain>
    </source>
</reference>
<dbReference type="RefSeq" id="XP_002628127.2">
    <property type="nucleotide sequence ID" value="XM_002628081.2"/>
</dbReference>
<accession>A0A179U9H6</accession>
<dbReference type="InterPro" id="IPR036291">
    <property type="entry name" value="NAD(P)-bd_dom_sf"/>
</dbReference>
<name>A0A179U9H6_BLAGS</name>
<dbReference type="InterPro" id="IPR013149">
    <property type="entry name" value="ADH-like_C"/>
</dbReference>
<evidence type="ECO:0000256" key="4">
    <source>
        <dbReference type="ARBA" id="ARBA00070796"/>
    </source>
</evidence>
<dbReference type="EMBL" id="GG657449">
    <property type="protein sequence ID" value="OAT04490.1"/>
    <property type="molecule type" value="Genomic_DNA"/>
</dbReference>
<gene>
    <name evidence="6" type="ORF">BDBG_01035</name>
</gene>
<dbReference type="Proteomes" id="UP000002038">
    <property type="component" value="Unassembled WGS sequence"/>
</dbReference>
<dbReference type="InterPro" id="IPR013154">
    <property type="entry name" value="ADH-like_N"/>
</dbReference>
<proteinExistence type="predicted"/>
<dbReference type="GeneID" id="8507191"/>
<evidence type="ECO:0000256" key="3">
    <source>
        <dbReference type="ARBA" id="ARBA00043088"/>
    </source>
</evidence>
<dbReference type="PANTHER" id="PTHR48106:SF13">
    <property type="entry name" value="QUINONE OXIDOREDUCTASE-RELATED"/>
    <property type="match status" value="1"/>
</dbReference>
<dbReference type="OrthoDB" id="435402at2759"/>
<keyword evidence="7" id="KW-1185">Reference proteome</keyword>
<organism evidence="6 7">
    <name type="scientific">Blastomyces gilchristii (strain SLH14081)</name>
    <name type="common">Blastomyces dermatitidis</name>
    <dbReference type="NCBI Taxonomy" id="559298"/>
    <lineage>
        <taxon>Eukaryota</taxon>
        <taxon>Fungi</taxon>
        <taxon>Dikarya</taxon>
        <taxon>Ascomycota</taxon>
        <taxon>Pezizomycotina</taxon>
        <taxon>Eurotiomycetes</taxon>
        <taxon>Eurotiomycetidae</taxon>
        <taxon>Onygenales</taxon>
        <taxon>Ajellomycetaceae</taxon>
        <taxon>Blastomyces</taxon>
    </lineage>
</organism>
<evidence type="ECO:0000313" key="7">
    <source>
        <dbReference type="Proteomes" id="UP000002038"/>
    </source>
</evidence>
<dbReference type="PANTHER" id="PTHR48106">
    <property type="entry name" value="QUINONE OXIDOREDUCTASE PIG3-RELATED"/>
    <property type="match status" value="1"/>
</dbReference>
<feature type="domain" description="Enoyl reductase (ER)" evidence="5">
    <location>
        <begin position="78"/>
        <end position="393"/>
    </location>
</feature>
<dbReference type="PROSITE" id="PS01162">
    <property type="entry name" value="QOR_ZETA_CRYSTAL"/>
    <property type="match status" value="1"/>
</dbReference>